<dbReference type="GO" id="GO:0005737">
    <property type="term" value="C:cytoplasm"/>
    <property type="evidence" value="ECO:0007669"/>
    <property type="project" value="TreeGrafter"/>
</dbReference>
<dbReference type="InterPro" id="IPR001810">
    <property type="entry name" value="F-box_dom"/>
</dbReference>
<evidence type="ECO:0000313" key="3">
    <source>
        <dbReference type="EMBL" id="GIL89865.1"/>
    </source>
</evidence>
<dbReference type="Proteomes" id="UP000722791">
    <property type="component" value="Unassembled WGS sequence"/>
</dbReference>
<feature type="region of interest" description="Disordered" evidence="1">
    <location>
        <begin position="226"/>
        <end position="268"/>
    </location>
</feature>
<reference evidence="4" key="1">
    <citation type="journal article" date="2021" name="Proc. Natl. Acad. Sci. U.S.A.">
        <title>Three genomes in the algal genus Volvox reveal the fate of a haploid sex-determining region after a transition to homothallism.</title>
        <authorList>
            <person name="Yamamoto K."/>
            <person name="Hamaji T."/>
            <person name="Kawai-Toyooka H."/>
            <person name="Matsuzaki R."/>
            <person name="Takahashi F."/>
            <person name="Nishimura Y."/>
            <person name="Kawachi M."/>
            <person name="Noguchi H."/>
            <person name="Minakuchi Y."/>
            <person name="Umen J.G."/>
            <person name="Toyoda A."/>
            <person name="Nozaki H."/>
        </authorList>
    </citation>
    <scope>NUCLEOTIDE SEQUENCE</scope>
    <source>
        <strain evidence="4">NIES-3785</strain>
        <strain evidence="3">NIES-3786</strain>
    </source>
</reference>
<evidence type="ECO:0000313" key="5">
    <source>
        <dbReference type="Proteomes" id="UP000722791"/>
    </source>
</evidence>
<feature type="region of interest" description="Disordered" evidence="1">
    <location>
        <begin position="173"/>
        <end position="199"/>
    </location>
</feature>
<dbReference type="GO" id="GO:0019005">
    <property type="term" value="C:SCF ubiquitin ligase complex"/>
    <property type="evidence" value="ECO:0007669"/>
    <property type="project" value="TreeGrafter"/>
</dbReference>
<dbReference type="Gene3D" id="1.20.1280.50">
    <property type="match status" value="1"/>
</dbReference>
<proteinExistence type="predicted"/>
<feature type="region of interest" description="Disordered" evidence="1">
    <location>
        <begin position="537"/>
        <end position="565"/>
    </location>
</feature>
<feature type="compositionally biased region" description="Gly residues" evidence="1">
    <location>
        <begin position="409"/>
        <end position="422"/>
    </location>
</feature>
<name>A0A8J4GWC3_9CHLO</name>
<keyword evidence="6" id="KW-1185">Reference proteome</keyword>
<dbReference type="EMBL" id="BNCQ01000062">
    <property type="protein sequence ID" value="GIM15190.1"/>
    <property type="molecule type" value="Genomic_DNA"/>
</dbReference>
<dbReference type="CDD" id="cd09917">
    <property type="entry name" value="F-box_SF"/>
    <property type="match status" value="1"/>
</dbReference>
<dbReference type="Proteomes" id="UP000747110">
    <property type="component" value="Unassembled WGS sequence"/>
</dbReference>
<comment type="caution">
    <text evidence="4">The sequence shown here is derived from an EMBL/GenBank/DDBJ whole genome shotgun (WGS) entry which is preliminary data.</text>
</comment>
<accession>A0A8J4GWC3</accession>
<dbReference type="SUPFAM" id="SSF81383">
    <property type="entry name" value="F-box domain"/>
    <property type="match status" value="1"/>
</dbReference>
<dbReference type="PANTHER" id="PTHR12874">
    <property type="entry name" value="F-BOX ONLY PROTEIN 48-RELATED"/>
    <property type="match status" value="1"/>
</dbReference>
<dbReference type="PANTHER" id="PTHR12874:SF9">
    <property type="entry name" value="F-BOX ONLY PROTEIN 48"/>
    <property type="match status" value="1"/>
</dbReference>
<dbReference type="AlphaFoldDB" id="A0A8J4GWC3"/>
<protein>
    <recommendedName>
        <fullName evidence="2">F-box domain-containing protein</fullName>
    </recommendedName>
</protein>
<feature type="compositionally biased region" description="Low complexity" evidence="1">
    <location>
        <begin position="190"/>
        <end position="199"/>
    </location>
</feature>
<evidence type="ECO:0000313" key="4">
    <source>
        <dbReference type="EMBL" id="GIM15190.1"/>
    </source>
</evidence>
<dbReference type="GO" id="GO:0031146">
    <property type="term" value="P:SCF-dependent proteasomal ubiquitin-dependent protein catabolic process"/>
    <property type="evidence" value="ECO:0007669"/>
    <property type="project" value="TreeGrafter"/>
</dbReference>
<dbReference type="EMBL" id="BNCP01000053">
    <property type="protein sequence ID" value="GIL89865.1"/>
    <property type="molecule type" value="Genomic_DNA"/>
</dbReference>
<organism evidence="4 5">
    <name type="scientific">Volvox reticuliferus</name>
    <dbReference type="NCBI Taxonomy" id="1737510"/>
    <lineage>
        <taxon>Eukaryota</taxon>
        <taxon>Viridiplantae</taxon>
        <taxon>Chlorophyta</taxon>
        <taxon>core chlorophytes</taxon>
        <taxon>Chlorophyceae</taxon>
        <taxon>CS clade</taxon>
        <taxon>Chlamydomonadales</taxon>
        <taxon>Volvocaceae</taxon>
        <taxon>Volvox</taxon>
    </lineage>
</organism>
<dbReference type="SMART" id="SM00256">
    <property type="entry name" value="FBOX"/>
    <property type="match status" value="1"/>
</dbReference>
<sequence length="739" mass="78836">MDSSCDKVNGRPAANRNILHLPMDVLQHVSHYLHARDVISLSRVCKLLRDVASSPKVWANLVQRSFLFEELPQDIGFLQSHHMPHIRAQFWQLTRQRPAFLSDAPRTSEILEHTGSRFRKVLHVDGRRDFNFTTAFRDVPPGHYQVVWRLMLQPGYVRGYCNFRAVFSRPADPATTTMATGQDTRKTRPISRSSRPRSAAAAAAAMAAVATATAAKLRLLCRRKPGRENEEVEPKLEDGGAQAAPRCEGEGRNNNGSGRRNPFTGTGTGRLSGALVWAPTAGRRHCQLGGCSATMPVLEDDGDPMKAGSERLDEEEGEEEALWGPAVTAAAAVGVREVEDSGVSVAAAAAVTNHGKRRRQRTLMSPSWRWWWSSSCGAGGGAGSVAADGADVLPAPGAYSSRSRRSSSKGGGDGGDGSGGQSSGASAASIVRPLPAASTRVLSGGTVGRMSEPPQYVSSYSDVIQQVDVDPPGLVHVPRCLDQRVVQEQWKALSPLQPQQQQPLLQHSMEPQAPGAATPRIQYPEIEPEVQTLLLSQPAPAGPAPQRLPPAPEGQSGPPPHSAAQVTAAAVADAAVAADPQQLLLHRAMNHLTTAAAKRDAALAGVGGGDGPRYVPRWLAPLWGSCTSSWRQLNPGGPLGYGTWRSLHVGSLTVRRQADAHLHGVLVQLCPINAAQQEAAFPPGATCWRGVLVDYVELVPVRRGKLLGGLVSATGCLQQGKLPVIPEDSEQSVLVVPKL</sequence>
<feature type="region of interest" description="Disordered" evidence="1">
    <location>
        <begin position="396"/>
        <end position="431"/>
    </location>
</feature>
<feature type="compositionally biased region" description="Basic and acidic residues" evidence="1">
    <location>
        <begin position="226"/>
        <end position="238"/>
    </location>
</feature>
<feature type="compositionally biased region" description="Low complexity" evidence="1">
    <location>
        <begin position="252"/>
        <end position="261"/>
    </location>
</feature>
<evidence type="ECO:0000259" key="2">
    <source>
        <dbReference type="PROSITE" id="PS50181"/>
    </source>
</evidence>
<feature type="domain" description="F-box" evidence="2">
    <location>
        <begin position="15"/>
        <end position="61"/>
    </location>
</feature>
<gene>
    <name evidence="3" type="ORF">Vretifemale_17613</name>
    <name evidence="4" type="ORF">Vretimale_17995</name>
</gene>
<dbReference type="InterPro" id="IPR036047">
    <property type="entry name" value="F-box-like_dom_sf"/>
</dbReference>
<evidence type="ECO:0000313" key="6">
    <source>
        <dbReference type="Proteomes" id="UP000747110"/>
    </source>
</evidence>
<dbReference type="Pfam" id="PF12937">
    <property type="entry name" value="F-box-like"/>
    <property type="match status" value="1"/>
</dbReference>
<evidence type="ECO:0000256" key="1">
    <source>
        <dbReference type="SAM" id="MobiDB-lite"/>
    </source>
</evidence>
<feature type="compositionally biased region" description="Pro residues" evidence="1">
    <location>
        <begin position="540"/>
        <end position="561"/>
    </location>
</feature>
<dbReference type="PROSITE" id="PS50181">
    <property type="entry name" value="FBOX"/>
    <property type="match status" value="1"/>
</dbReference>
<dbReference type="OrthoDB" id="9970274at2759"/>